<gene>
    <name evidence="1" type="ORF">N3K66_000245</name>
</gene>
<reference evidence="1" key="1">
    <citation type="submission" date="2022-10" db="EMBL/GenBank/DDBJ databases">
        <title>Complete Genome of Trichothecium roseum strain YXFP-22015, a Plant Pathogen Isolated from Citrus.</title>
        <authorList>
            <person name="Wang Y."/>
            <person name="Zhu L."/>
        </authorList>
    </citation>
    <scope>NUCLEOTIDE SEQUENCE</scope>
    <source>
        <strain evidence="1">YXFP-22015</strain>
    </source>
</reference>
<keyword evidence="2" id="KW-1185">Reference proteome</keyword>
<protein>
    <submittedName>
        <fullName evidence="1">Uncharacterized protein</fullName>
    </submittedName>
</protein>
<proteinExistence type="predicted"/>
<organism evidence="1 2">
    <name type="scientific">Trichothecium roseum</name>
    <dbReference type="NCBI Taxonomy" id="47278"/>
    <lineage>
        <taxon>Eukaryota</taxon>
        <taxon>Fungi</taxon>
        <taxon>Dikarya</taxon>
        <taxon>Ascomycota</taxon>
        <taxon>Pezizomycotina</taxon>
        <taxon>Sordariomycetes</taxon>
        <taxon>Hypocreomycetidae</taxon>
        <taxon>Hypocreales</taxon>
        <taxon>Hypocreales incertae sedis</taxon>
        <taxon>Trichothecium</taxon>
    </lineage>
</organism>
<evidence type="ECO:0000313" key="1">
    <source>
        <dbReference type="EMBL" id="KAI9903716.1"/>
    </source>
</evidence>
<dbReference type="EMBL" id="CM047940">
    <property type="protein sequence ID" value="KAI9903716.1"/>
    <property type="molecule type" value="Genomic_DNA"/>
</dbReference>
<evidence type="ECO:0000313" key="2">
    <source>
        <dbReference type="Proteomes" id="UP001163324"/>
    </source>
</evidence>
<sequence length="396" mass="43959">MPDNGITSSYEAEGPLSYVMIGFLCVALYNVIELTPIIWTTFKRHSGLYFWSFIVSTYGIPFYCTGFLFKLKVESVSAVVYVTFIAVGWVAMVTGQSMVLWSRLHLVLQDPFKLRLIRWMIIIDALIMHVPTIIFIYGTNLTGSERWTDLYAIYEKIQVTVFFLQETVISSAYIIETVKLIRLSREIQGGATSRQLMNHLILVNVTTILLDMTILGLEYAGLYNIQTPYKALAYSIKLKIEFSILNRLVEMTTGAPDSGAYSWDGCETCGYKGGGAGSSAADGVSNIRLRPIRAAAMRRTPSVTYRARVRGGGDDPTRGLDRCAADARVDDSRDVIMTTEIVVQREARSRASDGLSLSDISQYTLPEGDTRSRGEGKDTDAIIGSQPDEKRSPAGH</sequence>
<name>A0ACC0VB87_9HYPO</name>
<comment type="caution">
    <text evidence="1">The sequence shown here is derived from an EMBL/GenBank/DDBJ whole genome shotgun (WGS) entry which is preliminary data.</text>
</comment>
<accession>A0ACC0VB87</accession>
<dbReference type="Proteomes" id="UP001163324">
    <property type="component" value="Chromosome 1"/>
</dbReference>